<evidence type="ECO:0000313" key="2">
    <source>
        <dbReference type="EMBL" id="MFC4355005.1"/>
    </source>
</evidence>
<dbReference type="RefSeq" id="WP_378141312.1">
    <property type="nucleotide sequence ID" value="NZ_JBHSEF010000021.1"/>
</dbReference>
<evidence type="ECO:0000313" key="3">
    <source>
        <dbReference type="Proteomes" id="UP001595733"/>
    </source>
</evidence>
<protein>
    <submittedName>
        <fullName evidence="2">Uncharacterized protein</fullName>
    </submittedName>
</protein>
<accession>A0ABV8UVM6</accession>
<evidence type="ECO:0000256" key="1">
    <source>
        <dbReference type="SAM" id="Phobius"/>
    </source>
</evidence>
<reference evidence="3" key="1">
    <citation type="journal article" date="2019" name="Int. J. Syst. Evol. Microbiol.">
        <title>The Global Catalogue of Microorganisms (GCM) 10K type strain sequencing project: providing services to taxonomists for standard genome sequencing and annotation.</title>
        <authorList>
            <consortium name="The Broad Institute Genomics Platform"/>
            <consortium name="The Broad Institute Genome Sequencing Center for Infectious Disease"/>
            <person name="Wu L."/>
            <person name="Ma J."/>
        </authorList>
    </citation>
    <scope>NUCLEOTIDE SEQUENCE [LARGE SCALE GENOMIC DNA]</scope>
    <source>
        <strain evidence="3">CCUG 50353</strain>
    </source>
</reference>
<keyword evidence="1" id="KW-1133">Transmembrane helix</keyword>
<proteinExistence type="predicted"/>
<feature type="transmembrane region" description="Helical" evidence="1">
    <location>
        <begin position="36"/>
        <end position="61"/>
    </location>
</feature>
<name>A0ABV8UVM6_9BACL</name>
<dbReference type="EMBL" id="JBHSEF010000021">
    <property type="protein sequence ID" value="MFC4355005.1"/>
    <property type="molecule type" value="Genomic_DNA"/>
</dbReference>
<comment type="caution">
    <text evidence="2">The sequence shown here is derived from an EMBL/GenBank/DDBJ whole genome shotgun (WGS) entry which is preliminary data.</text>
</comment>
<dbReference type="Proteomes" id="UP001595733">
    <property type="component" value="Unassembled WGS sequence"/>
</dbReference>
<organism evidence="2 3">
    <name type="scientific">Chryseomicrobium palamuruense</name>
    <dbReference type="NCBI Taxonomy" id="682973"/>
    <lineage>
        <taxon>Bacteria</taxon>
        <taxon>Bacillati</taxon>
        <taxon>Bacillota</taxon>
        <taxon>Bacilli</taxon>
        <taxon>Bacillales</taxon>
        <taxon>Caryophanaceae</taxon>
        <taxon>Chryseomicrobium</taxon>
    </lineage>
</organism>
<keyword evidence="1" id="KW-0472">Membrane</keyword>
<sequence length="79" mass="9056">MKVKLLTAVFAIIVFALLYSWNLYVPKAERDVGTYYFGFWEVVFFVIIYAGPIYLIAGIPLSYGGDKLLQRFNHSAAWV</sequence>
<keyword evidence="1" id="KW-0812">Transmembrane</keyword>
<gene>
    <name evidence="2" type="ORF">ACFO0S_08095</name>
</gene>
<keyword evidence="3" id="KW-1185">Reference proteome</keyword>